<gene>
    <name evidence="5" type="ORF">QQS21_002492</name>
</gene>
<evidence type="ECO:0000313" key="5">
    <source>
        <dbReference type="EMBL" id="KAK2608916.1"/>
    </source>
</evidence>
<dbReference type="Gene3D" id="3.50.50.60">
    <property type="entry name" value="FAD/NAD(P)-binding domain"/>
    <property type="match status" value="1"/>
</dbReference>
<evidence type="ECO:0000313" key="6">
    <source>
        <dbReference type="Proteomes" id="UP001251528"/>
    </source>
</evidence>
<protein>
    <submittedName>
        <fullName evidence="5">Uncharacterized protein</fullName>
    </submittedName>
</protein>
<dbReference type="Proteomes" id="UP001251528">
    <property type="component" value="Unassembled WGS sequence"/>
</dbReference>
<keyword evidence="3" id="KW-0503">Monooxygenase</keyword>
<comment type="caution">
    <text evidence="5">The sequence shown here is derived from an EMBL/GenBank/DDBJ whole genome shotgun (WGS) entry which is preliminary data.</text>
</comment>
<dbReference type="GO" id="GO:0004497">
    <property type="term" value="F:monooxygenase activity"/>
    <property type="evidence" value="ECO:0007669"/>
    <property type="project" value="UniProtKB-KW"/>
</dbReference>
<dbReference type="InterPro" id="IPR050493">
    <property type="entry name" value="FAD-dep_Monooxygenase_BioMet"/>
</dbReference>
<dbReference type="EMBL" id="JASWJB010000030">
    <property type="protein sequence ID" value="KAK2608916.1"/>
    <property type="molecule type" value="Genomic_DNA"/>
</dbReference>
<dbReference type="SUPFAM" id="SSF51905">
    <property type="entry name" value="FAD/NAD(P)-binding domain"/>
    <property type="match status" value="1"/>
</dbReference>
<dbReference type="PANTHER" id="PTHR13789">
    <property type="entry name" value="MONOOXYGENASE"/>
    <property type="match status" value="1"/>
</dbReference>
<feature type="compositionally biased region" description="Polar residues" evidence="4">
    <location>
        <begin position="84"/>
        <end position="94"/>
    </location>
</feature>
<comment type="similarity">
    <text evidence="1">Belongs to the paxM FAD-dependent monooxygenase family.</text>
</comment>
<dbReference type="InterPro" id="IPR036188">
    <property type="entry name" value="FAD/NAD-bd_sf"/>
</dbReference>
<evidence type="ECO:0000256" key="1">
    <source>
        <dbReference type="ARBA" id="ARBA00007992"/>
    </source>
</evidence>
<evidence type="ECO:0000256" key="4">
    <source>
        <dbReference type="SAM" id="MobiDB-lite"/>
    </source>
</evidence>
<keyword evidence="6" id="KW-1185">Reference proteome</keyword>
<organism evidence="5 6">
    <name type="scientific">Conoideocrella luteorostrata</name>
    <dbReference type="NCBI Taxonomy" id="1105319"/>
    <lineage>
        <taxon>Eukaryota</taxon>
        <taxon>Fungi</taxon>
        <taxon>Dikarya</taxon>
        <taxon>Ascomycota</taxon>
        <taxon>Pezizomycotina</taxon>
        <taxon>Sordariomycetes</taxon>
        <taxon>Hypocreomycetidae</taxon>
        <taxon>Hypocreales</taxon>
        <taxon>Clavicipitaceae</taxon>
        <taxon>Conoideocrella</taxon>
    </lineage>
</organism>
<sequence>MVPCMAEGAAMAVEDAIKLAECLERLGDESEIPELMAHFQNIRLHRRHLTLDGARKNGAIWHLPDRLAQQERDKKMVLSPHELATQSGDGSSNK</sequence>
<keyword evidence="2" id="KW-0560">Oxidoreductase</keyword>
<proteinExistence type="inferred from homology"/>
<dbReference type="AlphaFoldDB" id="A0AAJ0G2W0"/>
<reference evidence="5" key="1">
    <citation type="submission" date="2023-06" db="EMBL/GenBank/DDBJ databases">
        <title>Conoideocrella luteorostrata (Hypocreales: Clavicipitaceae), a potential biocontrol fungus for elongate hemlock scale in United States Christmas tree production areas.</title>
        <authorList>
            <person name="Barrett H."/>
            <person name="Lovett B."/>
            <person name="Macias A.M."/>
            <person name="Stajich J.E."/>
            <person name="Kasson M.T."/>
        </authorList>
    </citation>
    <scope>NUCLEOTIDE SEQUENCE</scope>
    <source>
        <strain evidence="5">ARSEF 14590</strain>
    </source>
</reference>
<feature type="region of interest" description="Disordered" evidence="4">
    <location>
        <begin position="74"/>
        <end position="94"/>
    </location>
</feature>
<accession>A0AAJ0G2W0</accession>
<evidence type="ECO:0000256" key="2">
    <source>
        <dbReference type="ARBA" id="ARBA00023002"/>
    </source>
</evidence>
<name>A0AAJ0G2W0_9HYPO</name>
<dbReference type="PANTHER" id="PTHR13789:SF309">
    <property type="entry name" value="PUTATIVE (AFU_ORTHOLOGUE AFUA_6G14510)-RELATED"/>
    <property type="match status" value="1"/>
</dbReference>
<evidence type="ECO:0000256" key="3">
    <source>
        <dbReference type="ARBA" id="ARBA00023033"/>
    </source>
</evidence>